<proteinExistence type="predicted"/>
<dbReference type="Proteomes" id="UP000030653">
    <property type="component" value="Unassembled WGS sequence"/>
</dbReference>
<protein>
    <submittedName>
        <fullName evidence="2">Uncharacterized protein</fullName>
    </submittedName>
</protein>
<sequence length="226" mass="24817">MPVKKTLKPMLKLPTSAQLLSNVIKIINIMVSAIGKLNFLVTKYVDEEEKEEELEEEDANEFFGDLLDNFLKHHSAVASSPALAEEEQSIKVEPSPAKGKAVATVTMHTGLCNKNAATPKVELFILETLEPESCVPTPTVKKKKAAPNTVKAKKWEREGDKGEPGPLHKWSCLPEAKVKLPVTPLGMAEHKMLELRMSLQMAQKAVNTATGWADQVQTLLGRALAE</sequence>
<gene>
    <name evidence="2" type="ORF">DACRYDRAFT_109657</name>
</gene>
<organism evidence="2 3">
    <name type="scientific">Dacryopinax primogenitus (strain DJM 731)</name>
    <name type="common">Brown rot fungus</name>
    <dbReference type="NCBI Taxonomy" id="1858805"/>
    <lineage>
        <taxon>Eukaryota</taxon>
        <taxon>Fungi</taxon>
        <taxon>Dikarya</taxon>
        <taxon>Basidiomycota</taxon>
        <taxon>Agaricomycotina</taxon>
        <taxon>Dacrymycetes</taxon>
        <taxon>Dacrymycetales</taxon>
        <taxon>Dacrymycetaceae</taxon>
        <taxon>Dacryopinax</taxon>
    </lineage>
</organism>
<accession>M5FTV0</accession>
<keyword evidence="3" id="KW-1185">Reference proteome</keyword>
<reference evidence="2 3" key="1">
    <citation type="journal article" date="2012" name="Science">
        <title>The Paleozoic origin of enzymatic lignin decomposition reconstructed from 31 fungal genomes.</title>
        <authorList>
            <person name="Floudas D."/>
            <person name="Binder M."/>
            <person name="Riley R."/>
            <person name="Barry K."/>
            <person name="Blanchette R.A."/>
            <person name="Henrissat B."/>
            <person name="Martinez A.T."/>
            <person name="Otillar R."/>
            <person name="Spatafora J.W."/>
            <person name="Yadav J.S."/>
            <person name="Aerts A."/>
            <person name="Benoit I."/>
            <person name="Boyd A."/>
            <person name="Carlson A."/>
            <person name="Copeland A."/>
            <person name="Coutinho P.M."/>
            <person name="de Vries R.P."/>
            <person name="Ferreira P."/>
            <person name="Findley K."/>
            <person name="Foster B."/>
            <person name="Gaskell J."/>
            <person name="Glotzer D."/>
            <person name="Gorecki P."/>
            <person name="Heitman J."/>
            <person name="Hesse C."/>
            <person name="Hori C."/>
            <person name="Igarashi K."/>
            <person name="Jurgens J.A."/>
            <person name="Kallen N."/>
            <person name="Kersten P."/>
            <person name="Kohler A."/>
            <person name="Kuees U."/>
            <person name="Kumar T.K.A."/>
            <person name="Kuo A."/>
            <person name="LaButti K."/>
            <person name="Larrondo L.F."/>
            <person name="Lindquist E."/>
            <person name="Ling A."/>
            <person name="Lombard V."/>
            <person name="Lucas S."/>
            <person name="Lundell T."/>
            <person name="Martin R."/>
            <person name="McLaughlin D.J."/>
            <person name="Morgenstern I."/>
            <person name="Morin E."/>
            <person name="Murat C."/>
            <person name="Nagy L.G."/>
            <person name="Nolan M."/>
            <person name="Ohm R.A."/>
            <person name="Patyshakuliyeva A."/>
            <person name="Rokas A."/>
            <person name="Ruiz-Duenas F.J."/>
            <person name="Sabat G."/>
            <person name="Salamov A."/>
            <person name="Samejima M."/>
            <person name="Schmutz J."/>
            <person name="Slot J.C."/>
            <person name="St John F."/>
            <person name="Stenlid J."/>
            <person name="Sun H."/>
            <person name="Sun S."/>
            <person name="Syed K."/>
            <person name="Tsang A."/>
            <person name="Wiebenga A."/>
            <person name="Young D."/>
            <person name="Pisabarro A."/>
            <person name="Eastwood D.C."/>
            <person name="Martin F."/>
            <person name="Cullen D."/>
            <person name="Grigoriev I.V."/>
            <person name="Hibbett D.S."/>
        </authorList>
    </citation>
    <scope>NUCLEOTIDE SEQUENCE [LARGE SCALE GENOMIC DNA]</scope>
    <source>
        <strain evidence="2 3">DJM-731 SS1</strain>
    </source>
</reference>
<feature type="region of interest" description="Disordered" evidence="1">
    <location>
        <begin position="145"/>
        <end position="168"/>
    </location>
</feature>
<name>M5FTV0_DACPD</name>
<evidence type="ECO:0000256" key="1">
    <source>
        <dbReference type="SAM" id="MobiDB-lite"/>
    </source>
</evidence>
<evidence type="ECO:0000313" key="3">
    <source>
        <dbReference type="Proteomes" id="UP000030653"/>
    </source>
</evidence>
<dbReference type="GeneID" id="63683981"/>
<dbReference type="AlphaFoldDB" id="M5FTV0"/>
<evidence type="ECO:0000313" key="2">
    <source>
        <dbReference type="EMBL" id="EJT99558.1"/>
    </source>
</evidence>
<dbReference type="OrthoDB" id="782330at2759"/>
<dbReference type="EMBL" id="JH795869">
    <property type="protein sequence ID" value="EJT99558.1"/>
    <property type="molecule type" value="Genomic_DNA"/>
</dbReference>
<feature type="compositionally biased region" description="Basic and acidic residues" evidence="1">
    <location>
        <begin position="153"/>
        <end position="163"/>
    </location>
</feature>
<dbReference type="RefSeq" id="XP_040626456.1">
    <property type="nucleotide sequence ID" value="XM_040768919.1"/>
</dbReference>
<dbReference type="HOGENOM" id="CLU_075600_0_0_1"/>